<dbReference type="PROSITE" id="PS50966">
    <property type="entry name" value="ZF_SWIM"/>
    <property type="match status" value="1"/>
</dbReference>
<dbReference type="AlphaFoldDB" id="A0AAP0BQN0"/>
<feature type="region of interest" description="Disordered" evidence="2">
    <location>
        <begin position="1"/>
        <end position="30"/>
    </location>
</feature>
<proteinExistence type="predicted"/>
<dbReference type="SUPFAM" id="SSF57756">
    <property type="entry name" value="Retrovirus zinc finger-like domains"/>
    <property type="match status" value="1"/>
</dbReference>
<dbReference type="PROSITE" id="PS50158">
    <property type="entry name" value="ZF_CCHC"/>
    <property type="match status" value="1"/>
</dbReference>
<dbReference type="Proteomes" id="UP001418222">
    <property type="component" value="Unassembled WGS sequence"/>
</dbReference>
<evidence type="ECO:0000259" key="3">
    <source>
        <dbReference type="PROSITE" id="PS50158"/>
    </source>
</evidence>
<dbReference type="Pfam" id="PF03101">
    <property type="entry name" value="FAR1"/>
    <property type="match status" value="1"/>
</dbReference>
<comment type="caution">
    <text evidence="5">The sequence shown here is derived from an EMBL/GenBank/DDBJ whole genome shotgun (WGS) entry which is preliminary data.</text>
</comment>
<keyword evidence="1" id="KW-0479">Metal-binding</keyword>
<evidence type="ECO:0000259" key="4">
    <source>
        <dbReference type="PROSITE" id="PS50966"/>
    </source>
</evidence>
<dbReference type="InterPro" id="IPR018289">
    <property type="entry name" value="MULE_transposase_dom"/>
</dbReference>
<evidence type="ECO:0000313" key="5">
    <source>
        <dbReference type="EMBL" id="KAK8945032.1"/>
    </source>
</evidence>
<dbReference type="InterPro" id="IPR004330">
    <property type="entry name" value="FAR1_DNA_bnd_dom"/>
</dbReference>
<feature type="domain" description="SWIM-type" evidence="4">
    <location>
        <begin position="542"/>
        <end position="579"/>
    </location>
</feature>
<protein>
    <submittedName>
        <fullName evidence="5">Protein FAR1-RELATED SEQUENCE 5</fullName>
    </submittedName>
</protein>
<feature type="domain" description="CCHC-type" evidence="3">
    <location>
        <begin position="719"/>
        <end position="734"/>
    </location>
</feature>
<reference evidence="5 6" key="1">
    <citation type="journal article" date="2022" name="Nat. Plants">
        <title>Genomes of leafy and leafless Platanthera orchids illuminate the evolution of mycoheterotrophy.</title>
        <authorList>
            <person name="Li M.H."/>
            <person name="Liu K.W."/>
            <person name="Li Z."/>
            <person name="Lu H.C."/>
            <person name="Ye Q.L."/>
            <person name="Zhang D."/>
            <person name="Wang J.Y."/>
            <person name="Li Y.F."/>
            <person name="Zhong Z.M."/>
            <person name="Liu X."/>
            <person name="Yu X."/>
            <person name="Liu D.K."/>
            <person name="Tu X.D."/>
            <person name="Liu B."/>
            <person name="Hao Y."/>
            <person name="Liao X.Y."/>
            <person name="Jiang Y.T."/>
            <person name="Sun W.H."/>
            <person name="Chen J."/>
            <person name="Chen Y.Q."/>
            <person name="Ai Y."/>
            <person name="Zhai J.W."/>
            <person name="Wu S.S."/>
            <person name="Zhou Z."/>
            <person name="Hsiao Y.Y."/>
            <person name="Wu W.L."/>
            <person name="Chen Y.Y."/>
            <person name="Lin Y.F."/>
            <person name="Hsu J.L."/>
            <person name="Li C.Y."/>
            <person name="Wang Z.W."/>
            <person name="Zhao X."/>
            <person name="Zhong W.Y."/>
            <person name="Ma X.K."/>
            <person name="Ma L."/>
            <person name="Huang J."/>
            <person name="Chen G.Z."/>
            <person name="Huang M.Z."/>
            <person name="Huang L."/>
            <person name="Peng D.H."/>
            <person name="Luo Y.B."/>
            <person name="Zou S.Q."/>
            <person name="Chen S.P."/>
            <person name="Lan S."/>
            <person name="Tsai W.C."/>
            <person name="Van de Peer Y."/>
            <person name="Liu Z.J."/>
        </authorList>
    </citation>
    <scope>NUCLEOTIDE SEQUENCE [LARGE SCALE GENOMIC DNA]</scope>
    <source>
        <strain evidence="5">Lor287</strain>
    </source>
</reference>
<dbReference type="Pfam" id="PF10551">
    <property type="entry name" value="MULE"/>
    <property type="match status" value="1"/>
</dbReference>
<evidence type="ECO:0000256" key="2">
    <source>
        <dbReference type="SAM" id="MobiDB-lite"/>
    </source>
</evidence>
<organism evidence="5 6">
    <name type="scientific">Platanthera zijinensis</name>
    <dbReference type="NCBI Taxonomy" id="2320716"/>
    <lineage>
        <taxon>Eukaryota</taxon>
        <taxon>Viridiplantae</taxon>
        <taxon>Streptophyta</taxon>
        <taxon>Embryophyta</taxon>
        <taxon>Tracheophyta</taxon>
        <taxon>Spermatophyta</taxon>
        <taxon>Magnoliopsida</taxon>
        <taxon>Liliopsida</taxon>
        <taxon>Asparagales</taxon>
        <taxon>Orchidaceae</taxon>
        <taxon>Orchidoideae</taxon>
        <taxon>Orchideae</taxon>
        <taxon>Orchidinae</taxon>
        <taxon>Platanthera</taxon>
    </lineage>
</organism>
<evidence type="ECO:0000313" key="6">
    <source>
        <dbReference type="Proteomes" id="UP001418222"/>
    </source>
</evidence>
<feature type="compositionally biased region" description="Polar residues" evidence="2">
    <location>
        <begin position="1"/>
        <end position="20"/>
    </location>
</feature>
<name>A0AAP0BQN0_9ASPA</name>
<keyword evidence="1" id="KW-0863">Zinc-finger</keyword>
<dbReference type="Gene3D" id="4.10.60.10">
    <property type="entry name" value="Zinc finger, CCHC-type"/>
    <property type="match status" value="1"/>
</dbReference>
<accession>A0AAP0BQN0</accession>
<dbReference type="GO" id="GO:0008270">
    <property type="term" value="F:zinc ion binding"/>
    <property type="evidence" value="ECO:0007669"/>
    <property type="project" value="UniProtKB-KW"/>
</dbReference>
<keyword evidence="6" id="KW-1185">Reference proteome</keyword>
<dbReference type="InterPro" id="IPR001878">
    <property type="entry name" value="Znf_CCHC"/>
</dbReference>
<dbReference type="EMBL" id="JBBWWQ010000006">
    <property type="protein sequence ID" value="KAK8945032.1"/>
    <property type="molecule type" value="Genomic_DNA"/>
</dbReference>
<dbReference type="PANTHER" id="PTHR47718">
    <property type="entry name" value="OS01G0519700 PROTEIN"/>
    <property type="match status" value="1"/>
</dbReference>
<dbReference type="InterPro" id="IPR036875">
    <property type="entry name" value="Znf_CCHC_sf"/>
</dbReference>
<dbReference type="Pfam" id="PF04434">
    <property type="entry name" value="SWIM"/>
    <property type="match status" value="1"/>
</dbReference>
<gene>
    <name evidence="5" type="primary">FRS5</name>
    <name evidence="5" type="ORF">KSP39_PZI007690</name>
</gene>
<sequence length="753" mass="86855">MDNSQDEVSSQPGNCENYDSSRPVEEGSTQHHVGLAEPYIGQCFDGLDAVYRFYNAYARKLGFGVRKNSSTFSKVSGDRIWKNYVCDKAGVKLSRPSDSLEEFKRRRETRLGCLAKLDVKKCAPDSWIVTNFIKEHNHQLDTPRRTIKHRSHHISHKSVVAKILMEQLHGSGIGPSTIAKTLNATGMDNSISAQNVTDHVRHQRKNHVGFQGLHVYQYLQAQQAKDPNFYFSLELDNNDILRSIFWADSRARNDYIMFGDVIVFDVAYKTNNLLLPFAPFTGVNHHRQSILLGCALLSDETEETFTWLFQQWLKCMFEKAPSAIITDMDHAMYNSIQKVFPNTRHRFCSWHINKHLLENVYEMRNTEGEFIRDYKKFYNSRHVVLSETRWAELISKYQLQNNKWLAKMWDLRRHWIPAFFKDVFVAGMTSTGRSESINSFFDGFVNSNTCLVEFLKQYEKALESRRHAEEVEDYMTMNSKALLYGNTSLETHAAQSYTKTMFKLFQNEFKEILCCLHEKVSCVDNTKTYVVGLSSEDKCKWFEVNFVNTDPIYITCECSKFETHGIFCKHILHILFKKQVSQIPTHYLLKRWTINARNLMIYDSSKLDGINHNSVTLLMKWRLVSLCTTLIEKISGDEESFKSLYSYISQKMNEVNNTGTGKAIEVVGSQVGSTSMAYDHSAISIRDPIQAKNKGRPKIASRISSGIEESQLKCKKRTCGNCGDKGHYATTCPKKNNVSSFYLKFIYFSMQFD</sequence>
<evidence type="ECO:0000256" key="1">
    <source>
        <dbReference type="PROSITE-ProRule" id="PRU00047"/>
    </source>
</evidence>
<dbReference type="GO" id="GO:0003676">
    <property type="term" value="F:nucleic acid binding"/>
    <property type="evidence" value="ECO:0007669"/>
    <property type="project" value="InterPro"/>
</dbReference>
<keyword evidence="1" id="KW-0862">Zinc</keyword>
<dbReference type="InterPro" id="IPR007527">
    <property type="entry name" value="Znf_SWIM"/>
</dbReference>